<comment type="caution">
    <text evidence="9">The sequence shown here is derived from an EMBL/GenBank/DDBJ whole genome shotgun (WGS) entry which is preliminary data.</text>
</comment>
<dbReference type="InterPro" id="IPR008166">
    <property type="entry name" value="Glyco_transf_92"/>
</dbReference>
<keyword evidence="10" id="KW-1185">Reference proteome</keyword>
<dbReference type="GO" id="GO:0016757">
    <property type="term" value="F:glycosyltransferase activity"/>
    <property type="evidence" value="ECO:0007669"/>
    <property type="project" value="UniProtKB-UniRule"/>
</dbReference>
<keyword evidence="7" id="KW-0472">Membrane</keyword>
<evidence type="ECO:0000313" key="9">
    <source>
        <dbReference type="EMBL" id="GFR99305.1"/>
    </source>
</evidence>
<dbReference type="Proteomes" id="UP000762676">
    <property type="component" value="Unassembled WGS sequence"/>
</dbReference>
<dbReference type="Pfam" id="PF01697">
    <property type="entry name" value="Glyco_transf_92"/>
    <property type="match status" value="1"/>
</dbReference>
<sequence>MTRLFYQGQNLTKMQAQRAWLINTSSGKKNYSIETVDHLKRLATPYVDGMRHSFELVEGISSRLYVYGALWNIDNVRLISIMVQGYRFKNLLCVFYYTVDKSNPGMYVKPIVKELHTYKSPYTSASIKCPIKPDEYVGDVPLFVGLVESESDVPKQTFLVENLRKETGITHEFTVCVPALFHMTSAALLVQKVEMIRLFGAGRLVLYNASISSNVDFVLKMYAKEWAEGRETLEVVVLPWKLPMENNKPISIPYYAQQLAIDDCMYRYKRLSRYMAFNDLDEFLVPFKHDNWSTLVAERRRLKPRSIGWLFRCSVLNKDRPSPAAGFEDDYVRYGSAILGLTSRDKHVFPPNDRAKLIVDPTAIEEMGVHLIWEGRGTTDNIPVDVGMLLHYRVPLWECTPQVKETRVVDKYGKKLVARLKEIWSKLPGIELGWSPFKAVDKTKCKES</sequence>
<evidence type="ECO:0000256" key="1">
    <source>
        <dbReference type="ARBA" id="ARBA00004167"/>
    </source>
</evidence>
<dbReference type="PANTHER" id="PTHR21461:SF69">
    <property type="entry name" value="GLYCOSYLTRANSFERASE FAMILY 92 PROTEIN"/>
    <property type="match status" value="1"/>
</dbReference>
<dbReference type="EC" id="2.4.1.-" evidence="8"/>
<dbReference type="EMBL" id="BMAT01002121">
    <property type="protein sequence ID" value="GFR99305.1"/>
    <property type="molecule type" value="Genomic_DNA"/>
</dbReference>
<keyword evidence="6" id="KW-1133">Transmembrane helix</keyword>
<dbReference type="PANTHER" id="PTHR21461">
    <property type="entry name" value="GLYCOSYLTRANSFERASE FAMILY 92 PROTEIN"/>
    <property type="match status" value="1"/>
</dbReference>
<evidence type="ECO:0000256" key="4">
    <source>
        <dbReference type="ARBA" id="ARBA00022679"/>
    </source>
</evidence>
<evidence type="ECO:0000313" key="10">
    <source>
        <dbReference type="Proteomes" id="UP000762676"/>
    </source>
</evidence>
<proteinExistence type="inferred from homology"/>
<evidence type="ECO:0000256" key="7">
    <source>
        <dbReference type="ARBA" id="ARBA00023136"/>
    </source>
</evidence>
<name>A0AAV4HRK3_9GAST</name>
<comment type="similarity">
    <text evidence="2 8">Belongs to the glycosyltransferase 92 family.</text>
</comment>
<gene>
    <name evidence="9" type="ORF">ElyMa_001040800</name>
</gene>
<keyword evidence="3 8" id="KW-0328">Glycosyltransferase</keyword>
<dbReference type="GO" id="GO:0005737">
    <property type="term" value="C:cytoplasm"/>
    <property type="evidence" value="ECO:0007669"/>
    <property type="project" value="TreeGrafter"/>
</dbReference>
<keyword evidence="4 8" id="KW-0808">Transferase</keyword>
<accession>A0AAV4HRK3</accession>
<dbReference type="AlphaFoldDB" id="A0AAV4HRK3"/>
<keyword evidence="5" id="KW-0812">Transmembrane</keyword>
<evidence type="ECO:0000256" key="5">
    <source>
        <dbReference type="ARBA" id="ARBA00022692"/>
    </source>
</evidence>
<dbReference type="GO" id="GO:0016020">
    <property type="term" value="C:membrane"/>
    <property type="evidence" value="ECO:0007669"/>
    <property type="project" value="UniProtKB-SubCell"/>
</dbReference>
<evidence type="ECO:0000256" key="3">
    <source>
        <dbReference type="ARBA" id="ARBA00022676"/>
    </source>
</evidence>
<evidence type="ECO:0000256" key="2">
    <source>
        <dbReference type="ARBA" id="ARBA00007647"/>
    </source>
</evidence>
<evidence type="ECO:0000256" key="6">
    <source>
        <dbReference type="ARBA" id="ARBA00022989"/>
    </source>
</evidence>
<reference evidence="9 10" key="1">
    <citation type="journal article" date="2021" name="Elife">
        <title>Chloroplast acquisition without the gene transfer in kleptoplastic sea slugs, Plakobranchus ocellatus.</title>
        <authorList>
            <person name="Maeda T."/>
            <person name="Takahashi S."/>
            <person name="Yoshida T."/>
            <person name="Shimamura S."/>
            <person name="Takaki Y."/>
            <person name="Nagai Y."/>
            <person name="Toyoda A."/>
            <person name="Suzuki Y."/>
            <person name="Arimoto A."/>
            <person name="Ishii H."/>
            <person name="Satoh N."/>
            <person name="Nishiyama T."/>
            <person name="Hasebe M."/>
            <person name="Maruyama T."/>
            <person name="Minagawa J."/>
            <person name="Obokata J."/>
            <person name="Shigenobu S."/>
        </authorList>
    </citation>
    <scope>NUCLEOTIDE SEQUENCE [LARGE SCALE GENOMIC DNA]</scope>
</reference>
<comment type="subcellular location">
    <subcellularLocation>
        <location evidence="1">Membrane</location>
        <topology evidence="1">Single-pass membrane protein</topology>
    </subcellularLocation>
</comment>
<evidence type="ECO:0000256" key="8">
    <source>
        <dbReference type="RuleBase" id="RU366017"/>
    </source>
</evidence>
<protein>
    <recommendedName>
        <fullName evidence="8">Glycosyltransferase family 92 protein</fullName>
        <ecNumber evidence="8">2.4.1.-</ecNumber>
    </recommendedName>
</protein>
<organism evidence="9 10">
    <name type="scientific">Elysia marginata</name>
    <dbReference type="NCBI Taxonomy" id="1093978"/>
    <lineage>
        <taxon>Eukaryota</taxon>
        <taxon>Metazoa</taxon>
        <taxon>Spiralia</taxon>
        <taxon>Lophotrochozoa</taxon>
        <taxon>Mollusca</taxon>
        <taxon>Gastropoda</taxon>
        <taxon>Heterobranchia</taxon>
        <taxon>Euthyneura</taxon>
        <taxon>Panpulmonata</taxon>
        <taxon>Sacoglossa</taxon>
        <taxon>Placobranchoidea</taxon>
        <taxon>Plakobranchidae</taxon>
        <taxon>Elysia</taxon>
    </lineage>
</organism>